<dbReference type="EMBL" id="VSFG01000012">
    <property type="protein sequence ID" value="TYB41016.1"/>
    <property type="molecule type" value="Genomic_DNA"/>
</dbReference>
<gene>
    <name evidence="1" type="ORF">FXF69_38300</name>
</gene>
<reference evidence="1 2" key="1">
    <citation type="submission" date="2019-08" db="EMBL/GenBank/DDBJ databases">
        <title>Actinomadura sp. nov. CYP1-5 isolated from mountain soil.</title>
        <authorList>
            <person name="Songsumanus A."/>
            <person name="Kuncharoen N."/>
            <person name="Kudo T."/>
            <person name="Yuki M."/>
            <person name="Igarashi Y."/>
            <person name="Tanasupawat S."/>
        </authorList>
    </citation>
    <scope>NUCLEOTIDE SEQUENCE [LARGE SCALE GENOMIC DNA]</scope>
    <source>
        <strain evidence="1 2">JCM 14158</strain>
    </source>
</reference>
<name>A0A5D0N9M6_9ACTN</name>
<dbReference type="AlphaFoldDB" id="A0A5D0N9M6"/>
<keyword evidence="2" id="KW-1185">Reference proteome</keyword>
<protein>
    <recommendedName>
        <fullName evidence="3">WXG100 family type VII secretion target</fullName>
    </recommendedName>
</protein>
<sequence length="100" mass="10830">MGGELKVNPARIDQHGKEITSEIRPALEKARKTLNDNGTIEGGDFSITGTMASMAYPMGLQFVYEDLNTHLEMLDGFSKNLATAAKNYGGAETSSTIKYV</sequence>
<accession>A0A5D0N9M6</accession>
<organism evidence="1 2">
    <name type="scientific">Actinomadura chibensis</name>
    <dbReference type="NCBI Taxonomy" id="392828"/>
    <lineage>
        <taxon>Bacteria</taxon>
        <taxon>Bacillati</taxon>
        <taxon>Actinomycetota</taxon>
        <taxon>Actinomycetes</taxon>
        <taxon>Streptosporangiales</taxon>
        <taxon>Thermomonosporaceae</taxon>
        <taxon>Actinomadura</taxon>
    </lineage>
</organism>
<comment type="caution">
    <text evidence="1">The sequence shown here is derived from an EMBL/GenBank/DDBJ whole genome shotgun (WGS) entry which is preliminary data.</text>
</comment>
<proteinExistence type="predicted"/>
<dbReference type="STRING" id="1220554.GCA_001552135_06392"/>
<evidence type="ECO:0000313" key="1">
    <source>
        <dbReference type="EMBL" id="TYB41016.1"/>
    </source>
</evidence>
<dbReference type="Proteomes" id="UP000323380">
    <property type="component" value="Unassembled WGS sequence"/>
</dbReference>
<evidence type="ECO:0008006" key="3">
    <source>
        <dbReference type="Google" id="ProtNLM"/>
    </source>
</evidence>
<evidence type="ECO:0000313" key="2">
    <source>
        <dbReference type="Proteomes" id="UP000323380"/>
    </source>
</evidence>